<keyword evidence="2" id="KW-0812">Transmembrane</keyword>
<keyword evidence="2" id="KW-1133">Transmembrane helix</keyword>
<evidence type="ECO:0000256" key="1">
    <source>
        <dbReference type="SAM" id="MobiDB-lite"/>
    </source>
</evidence>
<proteinExistence type="predicted"/>
<evidence type="ECO:0000256" key="2">
    <source>
        <dbReference type="SAM" id="Phobius"/>
    </source>
</evidence>
<accession>A0A1G7KLL7</accession>
<organism evidence="3 4">
    <name type="scientific">Desulfovibrio legallii</name>
    <dbReference type="NCBI Taxonomy" id="571438"/>
    <lineage>
        <taxon>Bacteria</taxon>
        <taxon>Pseudomonadati</taxon>
        <taxon>Thermodesulfobacteriota</taxon>
        <taxon>Desulfovibrionia</taxon>
        <taxon>Desulfovibrionales</taxon>
        <taxon>Desulfovibrionaceae</taxon>
        <taxon>Desulfovibrio</taxon>
    </lineage>
</organism>
<dbReference type="OrthoDB" id="5457912at2"/>
<protein>
    <recommendedName>
        <fullName evidence="5">Sel1 repeat family protein</fullName>
    </recommendedName>
</protein>
<dbReference type="SUPFAM" id="SSF81901">
    <property type="entry name" value="HCP-like"/>
    <property type="match status" value="1"/>
</dbReference>
<feature type="transmembrane region" description="Helical" evidence="2">
    <location>
        <begin position="164"/>
        <end position="184"/>
    </location>
</feature>
<evidence type="ECO:0008006" key="5">
    <source>
        <dbReference type="Google" id="ProtNLM"/>
    </source>
</evidence>
<sequence length="363" mass="38060">MRATITADARRGPGYATIVVAEAPESAGPEFLLRRASDQKSLTTSGWQENETRLSPESWDRPDAATLRLQVGPGVVDALDDLDAYRLTLANAAPCVLEVGPLAYSPMRGGHGLGEAVAAQMPEEPPLEVPAEEPEAPATEGLTAPDAPPLALDPQPPARSRGPFLLLLALLLLAVLGFALWWFVLRTPATPPMTAPGAGAEAGTAAAPQTPGQDAAKQNAATPNAAGPNAGGQTPPQQSPLRMARELLRGQAQPEQSLEAAKPLRTAQASPEQSDAAFLLLEDAAQKGNAAAMYMVAQFYDPQSSLPRGSLPVDLTQAKRWYEAALQKGQAEARPALEALRAYARAQADKGDAEAAALLQGWK</sequence>
<keyword evidence="4" id="KW-1185">Reference proteome</keyword>
<keyword evidence="2" id="KW-0472">Membrane</keyword>
<evidence type="ECO:0000313" key="4">
    <source>
        <dbReference type="Proteomes" id="UP000199355"/>
    </source>
</evidence>
<feature type="region of interest" description="Disordered" evidence="1">
    <location>
        <begin position="121"/>
        <end position="155"/>
    </location>
</feature>
<dbReference type="Gene3D" id="1.25.40.10">
    <property type="entry name" value="Tetratricopeptide repeat domain"/>
    <property type="match status" value="1"/>
</dbReference>
<feature type="compositionally biased region" description="Polar residues" evidence="1">
    <location>
        <begin position="39"/>
        <end position="49"/>
    </location>
</feature>
<dbReference type="EMBL" id="FNBX01000004">
    <property type="protein sequence ID" value="SDF38001.1"/>
    <property type="molecule type" value="Genomic_DNA"/>
</dbReference>
<dbReference type="RefSeq" id="WP_092153104.1">
    <property type="nucleotide sequence ID" value="NZ_FNBX01000004.1"/>
</dbReference>
<gene>
    <name evidence="3" type="ORF">SAMN05192586_104156</name>
</gene>
<dbReference type="STRING" id="571438.SAMN05192586_104156"/>
<reference evidence="4" key="1">
    <citation type="submission" date="2016-10" db="EMBL/GenBank/DDBJ databases">
        <authorList>
            <person name="Varghese N."/>
            <person name="Submissions S."/>
        </authorList>
    </citation>
    <scope>NUCLEOTIDE SEQUENCE [LARGE SCALE GENOMIC DNA]</scope>
    <source>
        <strain evidence="4">KHC7</strain>
    </source>
</reference>
<feature type="region of interest" description="Disordered" evidence="1">
    <location>
        <begin position="38"/>
        <end position="59"/>
    </location>
</feature>
<evidence type="ECO:0000313" key="3">
    <source>
        <dbReference type="EMBL" id="SDF38001.1"/>
    </source>
</evidence>
<dbReference type="InterPro" id="IPR011990">
    <property type="entry name" value="TPR-like_helical_dom_sf"/>
</dbReference>
<feature type="region of interest" description="Disordered" evidence="1">
    <location>
        <begin position="250"/>
        <end position="269"/>
    </location>
</feature>
<dbReference type="AlphaFoldDB" id="A0A1G7KLL7"/>
<name>A0A1G7KLL7_9BACT</name>
<feature type="compositionally biased region" description="Basic and acidic residues" evidence="1">
    <location>
        <begin position="50"/>
        <end position="59"/>
    </location>
</feature>
<dbReference type="Proteomes" id="UP000199355">
    <property type="component" value="Unassembled WGS sequence"/>
</dbReference>
<feature type="compositionally biased region" description="Low complexity" evidence="1">
    <location>
        <begin position="136"/>
        <end position="153"/>
    </location>
</feature>
<feature type="compositionally biased region" description="Low complexity" evidence="1">
    <location>
        <begin position="195"/>
        <end position="236"/>
    </location>
</feature>
<feature type="region of interest" description="Disordered" evidence="1">
    <location>
        <begin position="195"/>
        <end position="238"/>
    </location>
</feature>